<sequence>MENIDYEYKNDWETSMFLPSEELDSYLDETLLAYYDSSSPDGTLSSMASKNIVSERNRRKKLNERLYALRAVVPKISKMDKASIIKDAIDYIQELQEEEKRIRAELSELESGGSSSSTIFDFDQEATTFYSKPKRSRIDQCYDSAGSRSCPIEVLELKVSNMGEKTVVVSLTCCKRTDTMVKLCEIFDSLKLKIITANITTFSERLLKTVFIEANEEEKDLLRLKIEAAIAALNDPDSPMSA</sequence>
<evidence type="ECO:0000313" key="9">
    <source>
        <dbReference type="EMBL" id="CAI9760930.1"/>
    </source>
</evidence>
<dbReference type="InterPro" id="IPR036638">
    <property type="entry name" value="HLH_DNA-bd_sf"/>
</dbReference>
<organism evidence="9 10">
    <name type="scientific">Fraxinus pennsylvanica</name>
    <dbReference type="NCBI Taxonomy" id="56036"/>
    <lineage>
        <taxon>Eukaryota</taxon>
        <taxon>Viridiplantae</taxon>
        <taxon>Streptophyta</taxon>
        <taxon>Embryophyta</taxon>
        <taxon>Tracheophyta</taxon>
        <taxon>Spermatophyta</taxon>
        <taxon>Magnoliopsida</taxon>
        <taxon>eudicotyledons</taxon>
        <taxon>Gunneridae</taxon>
        <taxon>Pentapetalae</taxon>
        <taxon>asterids</taxon>
        <taxon>lamiids</taxon>
        <taxon>Lamiales</taxon>
        <taxon>Oleaceae</taxon>
        <taxon>Oleeae</taxon>
        <taxon>Fraxinus</taxon>
    </lineage>
</organism>
<dbReference type="GO" id="GO:0043565">
    <property type="term" value="F:sequence-specific DNA binding"/>
    <property type="evidence" value="ECO:0007669"/>
    <property type="project" value="TreeGrafter"/>
</dbReference>
<dbReference type="Proteomes" id="UP000834106">
    <property type="component" value="Chromosome 5"/>
</dbReference>
<dbReference type="EMBL" id="OU503040">
    <property type="protein sequence ID" value="CAI9760930.1"/>
    <property type="molecule type" value="Genomic_DNA"/>
</dbReference>
<dbReference type="PROSITE" id="PS50888">
    <property type="entry name" value="BHLH"/>
    <property type="match status" value="1"/>
</dbReference>
<keyword evidence="4" id="KW-0238">DNA-binding</keyword>
<evidence type="ECO:0000256" key="6">
    <source>
        <dbReference type="ARBA" id="ARBA00023242"/>
    </source>
</evidence>
<keyword evidence="6" id="KW-0539">Nucleus</keyword>
<evidence type="ECO:0000313" key="10">
    <source>
        <dbReference type="Proteomes" id="UP000834106"/>
    </source>
</evidence>
<protein>
    <recommendedName>
        <fullName evidence="8">BHLH domain-containing protein</fullName>
    </recommendedName>
</protein>
<dbReference type="Gene3D" id="4.10.280.10">
    <property type="entry name" value="Helix-loop-helix DNA-binding domain"/>
    <property type="match status" value="1"/>
</dbReference>
<evidence type="ECO:0000256" key="3">
    <source>
        <dbReference type="ARBA" id="ARBA00023015"/>
    </source>
</evidence>
<evidence type="ECO:0000256" key="7">
    <source>
        <dbReference type="SAM" id="Coils"/>
    </source>
</evidence>
<keyword evidence="10" id="KW-1185">Reference proteome</keyword>
<proteinExistence type="predicted"/>
<evidence type="ECO:0000256" key="5">
    <source>
        <dbReference type="ARBA" id="ARBA00023163"/>
    </source>
</evidence>
<dbReference type="InterPro" id="IPR054502">
    <property type="entry name" value="bHLH-TF_ACT-like_plant"/>
</dbReference>
<reference evidence="9" key="1">
    <citation type="submission" date="2023-05" db="EMBL/GenBank/DDBJ databases">
        <authorList>
            <person name="Huff M."/>
        </authorList>
    </citation>
    <scope>NUCLEOTIDE SEQUENCE</scope>
</reference>
<dbReference type="PANTHER" id="PTHR31945">
    <property type="entry name" value="TRANSCRIPTION FACTOR SCREAM2-RELATED"/>
    <property type="match status" value="1"/>
</dbReference>
<dbReference type="InterPro" id="IPR011598">
    <property type="entry name" value="bHLH_dom"/>
</dbReference>
<feature type="domain" description="BHLH" evidence="8">
    <location>
        <begin position="46"/>
        <end position="95"/>
    </location>
</feature>
<keyword evidence="3" id="KW-0805">Transcription regulation</keyword>
<dbReference type="GO" id="GO:0003700">
    <property type="term" value="F:DNA-binding transcription factor activity"/>
    <property type="evidence" value="ECO:0007669"/>
    <property type="project" value="TreeGrafter"/>
</dbReference>
<dbReference type="AlphaFoldDB" id="A0AAD2DR73"/>
<comment type="subcellular location">
    <subcellularLocation>
        <location evidence="1">Nucleus</location>
    </subcellularLocation>
</comment>
<dbReference type="SUPFAM" id="SSF47459">
    <property type="entry name" value="HLH, helix-loop-helix DNA-binding domain"/>
    <property type="match status" value="1"/>
</dbReference>
<evidence type="ECO:0000256" key="4">
    <source>
        <dbReference type="ARBA" id="ARBA00023125"/>
    </source>
</evidence>
<dbReference type="Pfam" id="PF00010">
    <property type="entry name" value="HLH"/>
    <property type="match status" value="1"/>
</dbReference>
<keyword evidence="7" id="KW-0175">Coiled coil</keyword>
<dbReference type="GO" id="GO:0046983">
    <property type="term" value="F:protein dimerization activity"/>
    <property type="evidence" value="ECO:0007669"/>
    <property type="project" value="InterPro"/>
</dbReference>
<dbReference type="Pfam" id="PF22754">
    <property type="entry name" value="bHLH-TF_ACT-like_plant"/>
    <property type="match status" value="1"/>
</dbReference>
<keyword evidence="5" id="KW-0804">Transcription</keyword>
<evidence type="ECO:0000259" key="8">
    <source>
        <dbReference type="PROSITE" id="PS50888"/>
    </source>
</evidence>
<name>A0AAD2DR73_9LAMI</name>
<dbReference type="SMART" id="SM00353">
    <property type="entry name" value="HLH"/>
    <property type="match status" value="1"/>
</dbReference>
<evidence type="ECO:0000256" key="2">
    <source>
        <dbReference type="ARBA" id="ARBA00011738"/>
    </source>
</evidence>
<gene>
    <name evidence="9" type="ORF">FPE_LOCUS8360</name>
</gene>
<dbReference type="InterPro" id="IPR051358">
    <property type="entry name" value="TF_AMS/ICE1/BHLH6-like"/>
</dbReference>
<dbReference type="PANTHER" id="PTHR31945:SF26">
    <property type="entry name" value="TRANSCRIPTION FACTOR BHLH35"/>
    <property type="match status" value="1"/>
</dbReference>
<feature type="coiled-coil region" evidence="7">
    <location>
        <begin position="85"/>
        <end position="112"/>
    </location>
</feature>
<dbReference type="FunFam" id="4.10.280.10:FF:000096">
    <property type="entry name" value="Basic helix-loop-helix (BHLH) DNA-binding superfamily protein"/>
    <property type="match status" value="1"/>
</dbReference>
<evidence type="ECO:0000256" key="1">
    <source>
        <dbReference type="ARBA" id="ARBA00004123"/>
    </source>
</evidence>
<comment type="subunit">
    <text evidence="2">Homodimer.</text>
</comment>
<accession>A0AAD2DR73</accession>
<dbReference type="GO" id="GO:0005634">
    <property type="term" value="C:nucleus"/>
    <property type="evidence" value="ECO:0007669"/>
    <property type="project" value="UniProtKB-SubCell"/>
</dbReference>